<dbReference type="RefSeq" id="WP_154561279.1">
    <property type="nucleotide sequence ID" value="NZ_VUMG01000001.1"/>
</dbReference>
<dbReference type="InterPro" id="IPR010982">
    <property type="entry name" value="Lambda_DNA-bd_dom_sf"/>
</dbReference>
<evidence type="ECO:0000259" key="4">
    <source>
        <dbReference type="PROSITE" id="PS50932"/>
    </source>
</evidence>
<protein>
    <submittedName>
        <fullName evidence="5">LacI family transcriptional regulator</fullName>
    </submittedName>
</protein>
<dbReference type="CDD" id="cd01392">
    <property type="entry name" value="HTH_LacI"/>
    <property type="match status" value="1"/>
</dbReference>
<sequence length="335" mass="36399">MTRHVGLVDVAARAGVSVSTASYVLSDNHRSERFTPETQERVRNAARDLGYVRNRAARSLRLGKTRTVALFHDAPLDRFVERFQLRASRRLSEHDYQLVSIAIVDGDISPINKFIRAGACDAAIIAISRPGVAQVITTQPEALVPTLLVGGEPGGTGYDHVVIDEREGVSHAMATLAQAGRTSVAFAGQLPTREGCWLDPRWQIYRDCQTRHSLTPQLLFTASPFIGDAFRAAVQALQTTNPLPDAVYCASDRTAIGLMLAARSLSIDVPNDIAVIGTGNSAESLEMDPSLSSLGLDISQIDDIMRHFWHRIDATADAGQIPVPWKLFSRGSTSS</sequence>
<dbReference type="SUPFAM" id="SSF47413">
    <property type="entry name" value="lambda repressor-like DNA-binding domains"/>
    <property type="match status" value="1"/>
</dbReference>
<keyword evidence="2" id="KW-0238">DNA-binding</keyword>
<dbReference type="PROSITE" id="PS50932">
    <property type="entry name" value="HTH_LACI_2"/>
    <property type="match status" value="1"/>
</dbReference>
<evidence type="ECO:0000313" key="6">
    <source>
        <dbReference type="Proteomes" id="UP000466104"/>
    </source>
</evidence>
<feature type="domain" description="HTH lacI-type" evidence="4">
    <location>
        <begin position="5"/>
        <end position="62"/>
    </location>
</feature>
<keyword evidence="3" id="KW-0804">Transcription</keyword>
<dbReference type="SUPFAM" id="SSF53822">
    <property type="entry name" value="Periplasmic binding protein-like I"/>
    <property type="match status" value="1"/>
</dbReference>
<keyword evidence="1" id="KW-0805">Transcription regulation</keyword>
<evidence type="ECO:0000256" key="2">
    <source>
        <dbReference type="ARBA" id="ARBA00023125"/>
    </source>
</evidence>
<dbReference type="Gene3D" id="1.10.260.40">
    <property type="entry name" value="lambda repressor-like DNA-binding domains"/>
    <property type="match status" value="1"/>
</dbReference>
<comment type="caution">
    <text evidence="5">The sequence shown here is derived from an EMBL/GenBank/DDBJ whole genome shotgun (WGS) entry which is preliminary data.</text>
</comment>
<dbReference type="Pfam" id="PF13377">
    <property type="entry name" value="Peripla_BP_3"/>
    <property type="match status" value="1"/>
</dbReference>
<dbReference type="InterPro" id="IPR046335">
    <property type="entry name" value="LacI/GalR-like_sensor"/>
</dbReference>
<organism evidence="5 6">
    <name type="scientific">Cutibacterium porci</name>
    <dbReference type="NCBI Taxonomy" id="2605781"/>
    <lineage>
        <taxon>Bacteria</taxon>
        <taxon>Bacillati</taxon>
        <taxon>Actinomycetota</taxon>
        <taxon>Actinomycetes</taxon>
        <taxon>Propionibacteriales</taxon>
        <taxon>Propionibacteriaceae</taxon>
        <taxon>Cutibacterium</taxon>
    </lineage>
</organism>
<reference evidence="5 6" key="1">
    <citation type="submission" date="2019-08" db="EMBL/GenBank/DDBJ databases">
        <title>In-depth cultivation of the pig gut microbiome towards novel bacterial diversity and tailored functional studies.</title>
        <authorList>
            <person name="Wylensek D."/>
            <person name="Hitch T.C.A."/>
            <person name="Clavel T."/>
        </authorList>
    </citation>
    <scope>NUCLEOTIDE SEQUENCE [LARGE SCALE GENOMIC DNA]</scope>
    <source>
        <strain evidence="5 6">WCA-380-WT-3A</strain>
    </source>
</reference>
<dbReference type="Gene3D" id="3.40.50.2300">
    <property type="match status" value="2"/>
</dbReference>
<dbReference type="InterPro" id="IPR000843">
    <property type="entry name" value="HTH_LacI"/>
</dbReference>
<dbReference type="GO" id="GO:0003700">
    <property type="term" value="F:DNA-binding transcription factor activity"/>
    <property type="evidence" value="ECO:0007669"/>
    <property type="project" value="TreeGrafter"/>
</dbReference>
<proteinExistence type="predicted"/>
<dbReference type="InterPro" id="IPR028082">
    <property type="entry name" value="Peripla_BP_I"/>
</dbReference>
<dbReference type="CDD" id="cd06267">
    <property type="entry name" value="PBP1_LacI_sugar_binding-like"/>
    <property type="match status" value="1"/>
</dbReference>
<evidence type="ECO:0000256" key="1">
    <source>
        <dbReference type="ARBA" id="ARBA00023015"/>
    </source>
</evidence>
<dbReference type="AlphaFoldDB" id="A0A7K0J4F9"/>
<gene>
    <name evidence="5" type="ORF">FYJ43_01345</name>
</gene>
<keyword evidence="6" id="KW-1185">Reference proteome</keyword>
<dbReference type="Proteomes" id="UP000466104">
    <property type="component" value="Unassembled WGS sequence"/>
</dbReference>
<dbReference type="SMART" id="SM00354">
    <property type="entry name" value="HTH_LACI"/>
    <property type="match status" value="1"/>
</dbReference>
<dbReference type="PROSITE" id="PS00356">
    <property type="entry name" value="HTH_LACI_1"/>
    <property type="match status" value="1"/>
</dbReference>
<accession>A0A7K0J4F9</accession>
<dbReference type="EMBL" id="VUMG01000001">
    <property type="protein sequence ID" value="MSS44728.1"/>
    <property type="molecule type" value="Genomic_DNA"/>
</dbReference>
<dbReference type="GO" id="GO:0000976">
    <property type="term" value="F:transcription cis-regulatory region binding"/>
    <property type="evidence" value="ECO:0007669"/>
    <property type="project" value="TreeGrafter"/>
</dbReference>
<name>A0A7K0J4F9_9ACTN</name>
<dbReference type="PANTHER" id="PTHR30146">
    <property type="entry name" value="LACI-RELATED TRANSCRIPTIONAL REPRESSOR"/>
    <property type="match status" value="1"/>
</dbReference>
<evidence type="ECO:0000256" key="3">
    <source>
        <dbReference type="ARBA" id="ARBA00023163"/>
    </source>
</evidence>
<dbReference type="Pfam" id="PF00356">
    <property type="entry name" value="LacI"/>
    <property type="match status" value="1"/>
</dbReference>
<evidence type="ECO:0000313" key="5">
    <source>
        <dbReference type="EMBL" id="MSS44728.1"/>
    </source>
</evidence>
<dbReference type="PANTHER" id="PTHR30146:SF138">
    <property type="entry name" value="TRANSCRIPTIONAL REGULATORY PROTEIN"/>
    <property type="match status" value="1"/>
</dbReference>